<evidence type="ECO:0000313" key="2">
    <source>
        <dbReference type="Proteomes" id="UP000326546"/>
    </source>
</evidence>
<dbReference type="Proteomes" id="UP000326546">
    <property type="component" value="Chromosome"/>
</dbReference>
<organism evidence="1 2">
    <name type="scientific">Ornithinimicrobium pratense</name>
    <dbReference type="NCBI Taxonomy" id="2593973"/>
    <lineage>
        <taxon>Bacteria</taxon>
        <taxon>Bacillati</taxon>
        <taxon>Actinomycetota</taxon>
        <taxon>Actinomycetes</taxon>
        <taxon>Micrococcales</taxon>
        <taxon>Ornithinimicrobiaceae</taxon>
        <taxon>Ornithinimicrobium</taxon>
    </lineage>
</organism>
<evidence type="ECO:0000313" key="1">
    <source>
        <dbReference type="EMBL" id="QFG67436.1"/>
    </source>
</evidence>
<proteinExistence type="predicted"/>
<sequence>MAGAVGGELGTLERLFRTLQNSAEDIQRVSGDIDGALRDAVWTGANSEKFRGAWEEFKPTLTPRLVDALNEAKEDVRIQHNNLAEATGEGARI</sequence>
<evidence type="ECO:0008006" key="3">
    <source>
        <dbReference type="Google" id="ProtNLM"/>
    </source>
</evidence>
<name>A0A5J6V2F9_9MICO</name>
<dbReference type="EMBL" id="CP044427">
    <property type="protein sequence ID" value="QFG67436.1"/>
    <property type="molecule type" value="Genomic_DNA"/>
</dbReference>
<keyword evidence="2" id="KW-1185">Reference proteome</keyword>
<dbReference type="AlphaFoldDB" id="A0A5J6V2F9"/>
<accession>A0A5J6V2F9</accession>
<dbReference type="KEGG" id="serw:FY030_00695"/>
<dbReference type="OrthoDB" id="3254594at2"/>
<dbReference type="InterPro" id="IPR036689">
    <property type="entry name" value="ESAT-6-like_sf"/>
</dbReference>
<gene>
    <name evidence="1" type="ORF">FY030_00695</name>
</gene>
<reference evidence="1 2" key="1">
    <citation type="submission" date="2019-09" db="EMBL/GenBank/DDBJ databases">
        <title>Serinicoccus pratensis sp. nov., isolated from meadow soil.</title>
        <authorList>
            <person name="Zhang W."/>
        </authorList>
    </citation>
    <scope>NUCLEOTIDE SEQUENCE [LARGE SCALE GENOMIC DNA]</scope>
    <source>
        <strain evidence="1 2">W204</strain>
    </source>
</reference>
<dbReference type="RefSeq" id="WP_158059834.1">
    <property type="nucleotide sequence ID" value="NZ_CP044427.1"/>
</dbReference>
<dbReference type="Gene3D" id="1.10.287.1060">
    <property type="entry name" value="ESAT-6-like"/>
    <property type="match status" value="1"/>
</dbReference>
<dbReference type="SUPFAM" id="SSF140453">
    <property type="entry name" value="EsxAB dimer-like"/>
    <property type="match status" value="1"/>
</dbReference>
<protein>
    <recommendedName>
        <fullName evidence="3">WXG100 family type VII secretion target</fullName>
    </recommendedName>
</protein>